<feature type="compositionally biased region" description="Basic and acidic residues" evidence="1">
    <location>
        <begin position="76"/>
        <end position="90"/>
    </location>
</feature>
<keyword evidence="3" id="KW-0540">Nuclease</keyword>
<feature type="domain" description="Winged helix-turn helix" evidence="2">
    <location>
        <begin position="106"/>
        <end position="165"/>
    </location>
</feature>
<dbReference type="InterPro" id="IPR009057">
    <property type="entry name" value="Homeodomain-like_sf"/>
</dbReference>
<protein>
    <recommendedName>
        <fullName evidence="2">Winged helix-turn helix domain-containing protein</fullName>
    </recommendedName>
</protein>
<keyword evidence="3" id="KW-0255">Endonuclease</keyword>
<feature type="compositionally biased region" description="Basic residues" evidence="1">
    <location>
        <begin position="160"/>
        <end position="169"/>
    </location>
</feature>
<dbReference type="AlphaFoldDB" id="A0A6P2DG19"/>
<sequence length="169" mass="19034">MKRLPVVRHLSAERAGAQYRACGHPIEKVRWHAIWLLLRTDPVRTPAQVGDLVGLSVITTRDVLKRWNQSGPDGLTDGRKNNGSESKLTDAQRGRLLAALKKRPPDGGLWSGPKVVRYVRATWNIEICPQTGWTWLVDLGFTPQVPWPSHPKAADPPTRTRWKKTRARG</sequence>
<evidence type="ECO:0000313" key="4">
    <source>
        <dbReference type="Proteomes" id="UP000464178"/>
    </source>
</evidence>
<gene>
    <name evidence="3" type="ORF">SOIL9_02450</name>
</gene>
<name>A0A6P2DG19_9BACT</name>
<dbReference type="RefSeq" id="WP_162671624.1">
    <property type="nucleotide sequence ID" value="NZ_LR593886.1"/>
</dbReference>
<organism evidence="3 4">
    <name type="scientific">Gemmata massiliana</name>
    <dbReference type="NCBI Taxonomy" id="1210884"/>
    <lineage>
        <taxon>Bacteria</taxon>
        <taxon>Pseudomonadati</taxon>
        <taxon>Planctomycetota</taxon>
        <taxon>Planctomycetia</taxon>
        <taxon>Gemmatales</taxon>
        <taxon>Gemmataceae</taxon>
        <taxon>Gemmata</taxon>
    </lineage>
</organism>
<dbReference type="KEGG" id="gms:SOIL9_02450"/>
<proteinExistence type="predicted"/>
<keyword evidence="3" id="KW-0378">Hydrolase</keyword>
<evidence type="ECO:0000313" key="3">
    <source>
        <dbReference type="EMBL" id="VTR98527.1"/>
    </source>
</evidence>
<reference evidence="3 4" key="1">
    <citation type="submission" date="2019-05" db="EMBL/GenBank/DDBJ databases">
        <authorList>
            <consortium name="Science for Life Laboratories"/>
        </authorList>
    </citation>
    <scope>NUCLEOTIDE SEQUENCE [LARGE SCALE GENOMIC DNA]</scope>
    <source>
        <strain evidence="3">Soil9</strain>
    </source>
</reference>
<dbReference type="InterPro" id="IPR025959">
    <property type="entry name" value="Winged_HTH_dom"/>
</dbReference>
<keyword evidence="4" id="KW-1185">Reference proteome</keyword>
<feature type="region of interest" description="Disordered" evidence="1">
    <location>
        <begin position="68"/>
        <end position="90"/>
    </location>
</feature>
<dbReference type="Pfam" id="PF13592">
    <property type="entry name" value="HTH_33"/>
    <property type="match status" value="1"/>
</dbReference>
<dbReference type="SUPFAM" id="SSF46689">
    <property type="entry name" value="Homeodomain-like"/>
    <property type="match status" value="1"/>
</dbReference>
<dbReference type="GO" id="GO:0004519">
    <property type="term" value="F:endonuclease activity"/>
    <property type="evidence" value="ECO:0007669"/>
    <property type="project" value="UniProtKB-KW"/>
</dbReference>
<accession>A0A6P2DG19</accession>
<evidence type="ECO:0000259" key="2">
    <source>
        <dbReference type="Pfam" id="PF13592"/>
    </source>
</evidence>
<feature type="region of interest" description="Disordered" evidence="1">
    <location>
        <begin position="146"/>
        <end position="169"/>
    </location>
</feature>
<dbReference type="Proteomes" id="UP000464178">
    <property type="component" value="Chromosome"/>
</dbReference>
<dbReference type="Pfam" id="PF13384">
    <property type="entry name" value="HTH_23"/>
    <property type="match status" value="1"/>
</dbReference>
<dbReference type="EMBL" id="LR593886">
    <property type="protein sequence ID" value="VTR98527.1"/>
    <property type="molecule type" value="Genomic_DNA"/>
</dbReference>
<evidence type="ECO:0000256" key="1">
    <source>
        <dbReference type="SAM" id="MobiDB-lite"/>
    </source>
</evidence>